<organism evidence="1 2">
    <name type="scientific">Marchantia polymorpha subsp. ruderalis</name>
    <dbReference type="NCBI Taxonomy" id="1480154"/>
    <lineage>
        <taxon>Eukaryota</taxon>
        <taxon>Viridiplantae</taxon>
        <taxon>Streptophyta</taxon>
        <taxon>Embryophyta</taxon>
        <taxon>Marchantiophyta</taxon>
        <taxon>Marchantiopsida</taxon>
        <taxon>Marchantiidae</taxon>
        <taxon>Marchantiales</taxon>
        <taxon>Marchantiaceae</taxon>
        <taxon>Marchantia</taxon>
    </lineage>
</organism>
<protein>
    <submittedName>
        <fullName evidence="1">Uncharacterized protein</fullName>
    </submittedName>
</protein>
<proteinExistence type="predicted"/>
<dbReference type="EMBL" id="LVLJ01001372">
    <property type="protein sequence ID" value="OAE30014.1"/>
    <property type="molecule type" value="Genomic_DNA"/>
</dbReference>
<reference evidence="1" key="1">
    <citation type="submission" date="2016-03" db="EMBL/GenBank/DDBJ databases">
        <title>Mechanisms controlling the formation of the plant cell surface in tip-growing cells are functionally conserved among land plants.</title>
        <authorList>
            <person name="Honkanen S."/>
            <person name="Jones V.A."/>
            <person name="Morieri G."/>
            <person name="Champion C."/>
            <person name="Hetherington A.J."/>
            <person name="Kelly S."/>
            <person name="Saint-Marcoux D."/>
            <person name="Proust H."/>
            <person name="Prescott H."/>
            <person name="Dolan L."/>
        </authorList>
    </citation>
    <scope>NUCLEOTIDE SEQUENCE [LARGE SCALE GENOMIC DNA]</scope>
    <source>
        <tissue evidence="1">Whole gametophyte</tissue>
    </source>
</reference>
<sequence length="123" mass="13398">MRSASPYSVVPLAAIGTECAGSVFREGEAGSPAGVPPPACVKAEHHELKCALPVAQTRSSECHRICERMGGDMHELAQAEERRVQYSQNGKCASAVPEARPETAGIEDWVHEAFVRMNWIRPR</sequence>
<dbReference type="AlphaFoldDB" id="A0A176WAM5"/>
<keyword evidence="2" id="KW-1185">Reference proteome</keyword>
<evidence type="ECO:0000313" key="1">
    <source>
        <dbReference type="EMBL" id="OAE30014.1"/>
    </source>
</evidence>
<gene>
    <name evidence="1" type="ORF">AXG93_3893s1230</name>
</gene>
<evidence type="ECO:0000313" key="2">
    <source>
        <dbReference type="Proteomes" id="UP000077202"/>
    </source>
</evidence>
<accession>A0A176WAM5</accession>
<dbReference type="Proteomes" id="UP000077202">
    <property type="component" value="Unassembled WGS sequence"/>
</dbReference>
<comment type="caution">
    <text evidence="1">The sequence shown here is derived from an EMBL/GenBank/DDBJ whole genome shotgun (WGS) entry which is preliminary data.</text>
</comment>
<name>A0A176WAM5_MARPO</name>